<dbReference type="EMBL" id="PJRS01000008">
    <property type="protein sequence ID" value="PLR28532.1"/>
    <property type="molecule type" value="Genomic_DNA"/>
</dbReference>
<accession>A0A2N5DR49</accession>
<protein>
    <recommendedName>
        <fullName evidence="1">DUF4166 domain-containing protein</fullName>
    </recommendedName>
</protein>
<dbReference type="AlphaFoldDB" id="A0A2N5DR49"/>
<dbReference type="OrthoDB" id="528778at2"/>
<feature type="domain" description="DUF4166" evidence="1">
    <location>
        <begin position="17"/>
        <end position="174"/>
    </location>
</feature>
<dbReference type="Proteomes" id="UP000234479">
    <property type="component" value="Unassembled WGS sequence"/>
</dbReference>
<comment type="caution">
    <text evidence="2">The sequence shown here is derived from an EMBL/GenBank/DDBJ whole genome shotgun (WGS) entry which is preliminary data.</text>
</comment>
<reference evidence="2 3" key="1">
    <citation type="submission" date="2017-12" db="EMBL/GenBank/DDBJ databases">
        <title>The genome sequence of Caulobacter sp. 410.</title>
        <authorList>
            <person name="Gao J."/>
            <person name="Mao X."/>
            <person name="Sun J."/>
        </authorList>
    </citation>
    <scope>NUCLEOTIDE SEQUENCE [LARGE SCALE GENOMIC DNA]</scope>
    <source>
        <strain evidence="2 3">410</strain>
    </source>
</reference>
<gene>
    <name evidence="2" type="ORF">SGCZBJ_02050</name>
</gene>
<dbReference type="RefSeq" id="WP_101716375.1">
    <property type="nucleotide sequence ID" value="NZ_PJRS01000008.1"/>
</dbReference>
<name>A0A2N5DR49_9CAUL</name>
<evidence type="ECO:0000313" key="3">
    <source>
        <dbReference type="Proteomes" id="UP000234479"/>
    </source>
</evidence>
<proteinExistence type="predicted"/>
<evidence type="ECO:0000259" key="1">
    <source>
        <dbReference type="Pfam" id="PF13761"/>
    </source>
</evidence>
<evidence type="ECO:0000313" key="2">
    <source>
        <dbReference type="EMBL" id="PLR28532.1"/>
    </source>
</evidence>
<dbReference type="InterPro" id="IPR025311">
    <property type="entry name" value="DUF4166"/>
</dbReference>
<organism evidence="2 3">
    <name type="scientific">Caulobacter zeae</name>
    <dbReference type="NCBI Taxonomy" id="2055137"/>
    <lineage>
        <taxon>Bacteria</taxon>
        <taxon>Pseudomonadati</taxon>
        <taxon>Pseudomonadota</taxon>
        <taxon>Alphaproteobacteria</taxon>
        <taxon>Caulobacterales</taxon>
        <taxon>Caulobacteraceae</taxon>
        <taxon>Caulobacter</taxon>
    </lineage>
</organism>
<sequence length="180" mass="19866">MSHGLFPRALGEAFADLPAEVRAAHQGRRAVSLHGRARARGDRGVAALVRRLQDLPGPGVHDTTVEIAPLAAGDEAWTRRFGDRTFTSRVAPAADDPHAFEETVGLLTYRFHAEPYADGFCWIFEGWRLGPLPLPSAWAPRSRARIFERDGAYRFSVLVAHPWLGVIFGYAGRLDRPIGD</sequence>
<keyword evidence="3" id="KW-1185">Reference proteome</keyword>
<dbReference type="Pfam" id="PF13761">
    <property type="entry name" value="DUF4166"/>
    <property type="match status" value="1"/>
</dbReference>